<dbReference type="GO" id="GO:0051536">
    <property type="term" value="F:iron-sulfur cluster binding"/>
    <property type="evidence" value="ECO:0007669"/>
    <property type="project" value="InterPro"/>
</dbReference>
<feature type="domain" description="DUF5644" evidence="1">
    <location>
        <begin position="102"/>
        <end position="199"/>
    </location>
</feature>
<reference evidence="3" key="1">
    <citation type="submission" date="2006-12" db="EMBL/GenBank/DDBJ databases">
        <authorList>
            <person name="Fouts D.E."/>
            <person name="Nelson K.E."/>
            <person name="Sebastian Y."/>
        </authorList>
    </citation>
    <scope>NUCLEOTIDE SEQUENCE [LARGE SCALE GENOMIC DNA]</scope>
    <source>
        <strain evidence="3">81-176</strain>
    </source>
</reference>
<dbReference type="HOGENOM" id="CLU_062985_0_0_7"/>
<dbReference type="Gene3D" id="1.10.1060.20">
    <property type="match status" value="1"/>
</dbReference>
<protein>
    <recommendedName>
        <fullName evidence="1">DUF5644 domain-containing protein</fullName>
    </recommendedName>
</protein>
<dbReference type="eggNOG" id="COG0479">
    <property type="taxonomic scope" value="Bacteria"/>
</dbReference>
<name>A0A0H3PB67_CAMJJ</name>
<dbReference type="InterPro" id="IPR036010">
    <property type="entry name" value="2Fe-2S_ferredoxin-like_sf"/>
</dbReference>
<dbReference type="KEGG" id="cjj:CJJ81176_1452"/>
<dbReference type="Gene3D" id="3.40.50.11810">
    <property type="match status" value="1"/>
</dbReference>
<evidence type="ECO:0000259" key="1">
    <source>
        <dbReference type="Pfam" id="PF18712"/>
    </source>
</evidence>
<dbReference type="InterPro" id="IPR012675">
    <property type="entry name" value="Beta-grasp_dom_sf"/>
</dbReference>
<proteinExistence type="predicted"/>
<dbReference type="InterPro" id="IPR041543">
    <property type="entry name" value="DUF5644"/>
</dbReference>
<sequence>MKKLELRIFRFDKTKDYEAYYKPYIYDNYENFASFYDLLLQVQDDDIYFDFDKDEDTYMVVNKQIIPLFTPLEKIAKEFDFSLCIEPLSTKRAIKDLIIDKNDFLDKYKYLEKFGDEEDKKLYAKYDYLYYASEILDYLPEYMGDGVFYLASKMIEKYPEKKIEILKTLADKEKGIFYHLESKNEILETTIKNLQNEILNLGLFDKNILHFDLPKTNAFDNEIKELKEIKHNFKDFNIAFYGFNACDTLKSKLKAKFISYENSIKNNGFSLLNLNPTLSYKIAADIVLDAYDSGADFMVVKEEKDFYLFDTCAKKLMQTSGREFEDFYILSRFEFLALIEGIQAPSLKNHTLKVSLI</sequence>
<dbReference type="EMBL" id="CP000538">
    <property type="protein sequence ID" value="EAQ72678.1"/>
    <property type="molecule type" value="Genomic_DNA"/>
</dbReference>
<dbReference type="AlphaFoldDB" id="A0A0H3PB67"/>
<dbReference type="RefSeq" id="WP_002855347.1">
    <property type="nucleotide sequence ID" value="NC_008787.1"/>
</dbReference>
<evidence type="ECO:0000313" key="3">
    <source>
        <dbReference type="Proteomes" id="UP000000646"/>
    </source>
</evidence>
<dbReference type="Gene3D" id="3.10.20.30">
    <property type="match status" value="1"/>
</dbReference>
<dbReference type="Pfam" id="PF18712">
    <property type="entry name" value="DUF5644"/>
    <property type="match status" value="1"/>
</dbReference>
<gene>
    <name evidence="2" type="ordered locus">CJJ81176_1452</name>
</gene>
<organism evidence="2 3">
    <name type="scientific">Campylobacter jejuni subsp. jejuni serotype O:23/36 (strain 81-176)</name>
    <dbReference type="NCBI Taxonomy" id="354242"/>
    <lineage>
        <taxon>Bacteria</taxon>
        <taxon>Pseudomonadati</taxon>
        <taxon>Campylobacterota</taxon>
        <taxon>Epsilonproteobacteria</taxon>
        <taxon>Campylobacterales</taxon>
        <taxon>Campylobacteraceae</taxon>
        <taxon>Campylobacter</taxon>
    </lineage>
</organism>
<dbReference type="Proteomes" id="UP000000646">
    <property type="component" value="Chromosome"/>
</dbReference>
<accession>A0A0H3PB67</accession>
<dbReference type="SUPFAM" id="SSF54292">
    <property type="entry name" value="2Fe-2S ferredoxin-like"/>
    <property type="match status" value="1"/>
</dbReference>
<evidence type="ECO:0000313" key="2">
    <source>
        <dbReference type="EMBL" id="EAQ72678.1"/>
    </source>
</evidence>